<gene>
    <name evidence="1" type="ORF">NTEN_LOCUS4222</name>
    <name evidence="2" type="ORF">NTEN_LOCUS4231</name>
</gene>
<organism evidence="2 3">
    <name type="scientific">Nesidiocoris tenuis</name>
    <dbReference type="NCBI Taxonomy" id="355587"/>
    <lineage>
        <taxon>Eukaryota</taxon>
        <taxon>Metazoa</taxon>
        <taxon>Ecdysozoa</taxon>
        <taxon>Arthropoda</taxon>
        <taxon>Hexapoda</taxon>
        <taxon>Insecta</taxon>
        <taxon>Pterygota</taxon>
        <taxon>Neoptera</taxon>
        <taxon>Paraneoptera</taxon>
        <taxon>Hemiptera</taxon>
        <taxon>Heteroptera</taxon>
        <taxon>Panheteroptera</taxon>
        <taxon>Cimicomorpha</taxon>
        <taxon>Miridae</taxon>
        <taxon>Dicyphina</taxon>
        <taxon>Nesidiocoris</taxon>
    </lineage>
</organism>
<proteinExistence type="predicted"/>
<reference evidence="2 3" key="1">
    <citation type="submission" date="2020-02" db="EMBL/GenBank/DDBJ databases">
        <authorList>
            <person name="Ferguson B K."/>
        </authorList>
    </citation>
    <scope>NUCLEOTIDE SEQUENCE [LARGE SCALE GENOMIC DNA]</scope>
</reference>
<evidence type="ECO:0000313" key="1">
    <source>
        <dbReference type="EMBL" id="CAA9997928.1"/>
    </source>
</evidence>
<keyword evidence="3" id="KW-1185">Reference proteome</keyword>
<evidence type="ECO:0000313" key="2">
    <source>
        <dbReference type="EMBL" id="CAA9997937.1"/>
    </source>
</evidence>
<protein>
    <submittedName>
        <fullName evidence="2">Uncharacterized protein</fullName>
    </submittedName>
</protein>
<evidence type="ECO:0000313" key="3">
    <source>
        <dbReference type="Proteomes" id="UP000479000"/>
    </source>
</evidence>
<dbReference type="EMBL" id="CADCXU010006349">
    <property type="protein sequence ID" value="CAA9997928.1"/>
    <property type="molecule type" value="Genomic_DNA"/>
</dbReference>
<name>A0A6H5G547_9HEMI</name>
<dbReference type="Proteomes" id="UP000479000">
    <property type="component" value="Unassembled WGS sequence"/>
</dbReference>
<sequence>MKSMFKKLDSAAEEIKLIVTQGRKAKEVLDPKAIQLFKGMYTALERYYQKFESSWEALVDEFEDAERSSEFPTDAYQEIKNSMRRYYYEAIATFQAFEKPAPPVGATS</sequence>
<feature type="non-terminal residue" evidence="2">
    <location>
        <position position="108"/>
    </location>
</feature>
<dbReference type="AlphaFoldDB" id="A0A6H5G547"/>
<accession>A0A6H5G547</accession>
<dbReference type="EMBL" id="CADCXU010006381">
    <property type="protein sequence ID" value="CAA9997937.1"/>
    <property type="molecule type" value="Genomic_DNA"/>
</dbReference>